<dbReference type="SUPFAM" id="SSF52058">
    <property type="entry name" value="L domain-like"/>
    <property type="match status" value="1"/>
</dbReference>
<dbReference type="InterPro" id="IPR003591">
    <property type="entry name" value="Leu-rich_rpt_typical-subtyp"/>
</dbReference>
<dbReference type="CDD" id="cd14066">
    <property type="entry name" value="STKc_IRAK"/>
    <property type="match status" value="1"/>
</dbReference>
<evidence type="ECO:0000256" key="1">
    <source>
        <dbReference type="ARBA" id="ARBA00004479"/>
    </source>
</evidence>
<evidence type="ECO:0000256" key="12">
    <source>
        <dbReference type="ARBA" id="ARBA00022840"/>
    </source>
</evidence>
<keyword evidence="6" id="KW-0808">Transferase</keyword>
<evidence type="ECO:0000259" key="20">
    <source>
        <dbReference type="PROSITE" id="PS50011"/>
    </source>
</evidence>
<evidence type="ECO:0000256" key="16">
    <source>
        <dbReference type="ARBA" id="ARBA00023180"/>
    </source>
</evidence>
<dbReference type="Proteomes" id="UP000091857">
    <property type="component" value="Chromosome 3"/>
</dbReference>
<dbReference type="Gene3D" id="3.30.200.20">
    <property type="entry name" value="Phosphorylase Kinase, domain 1"/>
    <property type="match status" value="1"/>
</dbReference>
<dbReference type="Pfam" id="PF13855">
    <property type="entry name" value="LRR_8"/>
    <property type="match status" value="2"/>
</dbReference>
<proteinExistence type="predicted"/>
<evidence type="ECO:0000256" key="14">
    <source>
        <dbReference type="ARBA" id="ARBA00023136"/>
    </source>
</evidence>
<dbReference type="Pfam" id="PF00560">
    <property type="entry name" value="LRR_1"/>
    <property type="match status" value="2"/>
</dbReference>
<keyword evidence="5" id="KW-0433">Leucine-rich repeat</keyword>
<keyword evidence="10" id="KW-0547">Nucleotide-binding</keyword>
<dbReference type="SMART" id="SM00220">
    <property type="entry name" value="S_TKc"/>
    <property type="match status" value="1"/>
</dbReference>
<dbReference type="InterPro" id="IPR008271">
    <property type="entry name" value="Ser/Thr_kinase_AS"/>
</dbReference>
<dbReference type="PANTHER" id="PTHR48006">
    <property type="entry name" value="LEUCINE-RICH REPEAT-CONTAINING PROTEIN DDB_G0281931-RELATED"/>
    <property type="match status" value="1"/>
</dbReference>
<dbReference type="Gene3D" id="1.10.510.10">
    <property type="entry name" value="Transferase(Phosphotransferase) domain 1"/>
    <property type="match status" value="1"/>
</dbReference>
<keyword evidence="14 19" id="KW-0472">Membrane</keyword>
<dbReference type="PROSITE" id="PS51257">
    <property type="entry name" value="PROKAR_LIPOPROTEIN"/>
    <property type="match status" value="1"/>
</dbReference>
<dbReference type="OMA" id="RRMKICV"/>
<evidence type="ECO:0000313" key="21">
    <source>
        <dbReference type="EMBL" id="OAY54655.1"/>
    </source>
</evidence>
<dbReference type="PROSITE" id="PS50011">
    <property type="entry name" value="PROTEIN_KINASE_DOM"/>
    <property type="match status" value="1"/>
</dbReference>
<dbReference type="EMBL" id="CM004389">
    <property type="protein sequence ID" value="OAY54655.1"/>
    <property type="molecule type" value="Genomic_DNA"/>
</dbReference>
<keyword evidence="22" id="KW-1185">Reference proteome</keyword>
<evidence type="ECO:0000256" key="11">
    <source>
        <dbReference type="ARBA" id="ARBA00022777"/>
    </source>
</evidence>
<dbReference type="PROSITE" id="PS00108">
    <property type="entry name" value="PROTEIN_KINASE_ST"/>
    <property type="match status" value="1"/>
</dbReference>
<dbReference type="FunFam" id="2.60.120.430:FF:000004">
    <property type="entry name" value="Putative leucine-rich repeat receptor-like serine/threonine-protein kinase"/>
    <property type="match status" value="1"/>
</dbReference>
<name>A0A2C9W5V9_MANES</name>
<evidence type="ECO:0000256" key="15">
    <source>
        <dbReference type="ARBA" id="ARBA00023170"/>
    </source>
</evidence>
<dbReference type="FunFam" id="3.30.200.20:FF:000217">
    <property type="entry name" value="probable LRR receptor-like serine/threonine-protein kinase At1g53430"/>
    <property type="match status" value="1"/>
</dbReference>
<dbReference type="Pfam" id="PF07714">
    <property type="entry name" value="PK_Tyr_Ser-Thr"/>
    <property type="match status" value="1"/>
</dbReference>
<evidence type="ECO:0000256" key="13">
    <source>
        <dbReference type="ARBA" id="ARBA00022989"/>
    </source>
</evidence>
<dbReference type="Gene3D" id="2.60.120.430">
    <property type="entry name" value="Galactose-binding lectin"/>
    <property type="match status" value="1"/>
</dbReference>
<keyword evidence="12" id="KW-0067">ATP-binding</keyword>
<evidence type="ECO:0000256" key="10">
    <source>
        <dbReference type="ARBA" id="ARBA00022741"/>
    </source>
</evidence>
<dbReference type="InterPro" id="IPR001245">
    <property type="entry name" value="Ser-Thr/Tyr_kinase_cat_dom"/>
</dbReference>
<dbReference type="GO" id="GO:0004672">
    <property type="term" value="F:protein kinase activity"/>
    <property type="evidence" value="ECO:0000318"/>
    <property type="project" value="GO_Central"/>
</dbReference>
<evidence type="ECO:0000256" key="9">
    <source>
        <dbReference type="ARBA" id="ARBA00022737"/>
    </source>
</evidence>
<protein>
    <recommendedName>
        <fullName evidence="2">non-specific serine/threonine protein kinase</fullName>
        <ecNumber evidence="2">2.7.11.1</ecNumber>
    </recommendedName>
</protein>
<dbReference type="FunFam" id="3.80.10.10:FF:000413">
    <property type="entry name" value="Inactive leucine-rich repeat receptor-like protein kinase"/>
    <property type="match status" value="1"/>
</dbReference>
<evidence type="ECO:0000256" key="19">
    <source>
        <dbReference type="SAM" id="Phobius"/>
    </source>
</evidence>
<feature type="transmembrane region" description="Helical" evidence="19">
    <location>
        <begin position="610"/>
        <end position="633"/>
    </location>
</feature>
<dbReference type="InterPro" id="IPR051824">
    <property type="entry name" value="LRR_Rcpt-Like_S/T_Kinase"/>
</dbReference>
<evidence type="ECO:0000256" key="3">
    <source>
        <dbReference type="ARBA" id="ARBA00022527"/>
    </source>
</evidence>
<dbReference type="InterPro" id="IPR011009">
    <property type="entry name" value="Kinase-like_dom_sf"/>
</dbReference>
<evidence type="ECO:0000256" key="5">
    <source>
        <dbReference type="ARBA" id="ARBA00022614"/>
    </source>
</evidence>
<sequence>MRRNHMAFVPTVLKIFSVNFFWVLVFGCCFVSRAQVLPPDEVEVLRTISTKLNIPWNVTQDSCDKEEWKRIIQEGAIDILSNVSCNCSFENGRVCHVTNMLVKGYNLTGVLPTEIGNLSFLVELDLTRNSINGTIPKSFALLPNLRTLSLLGNRLTGPIPEEIGNSPSLEELILEDNLIGGPLPSNLGNLRSLKRLCLSSNNFTGVIPDSFGKLKNLTDFRIDGSELSGKIPEFIGNWTNLDRLDLQGTSMEGPIPATISLLTNLTELRISDLKGTSSNIPNLRAMTKMERLALRNCLITGTIPDYIGDMTELRLLDLSFNKLTGPIPVTFSSLNKLNYMFLTNNSLTGALPDWILSSKQNLDVSYNNFTGSVTPGCQLPQVNLVSSFSPSESNDISWCLRRDLTCSGKPEYHSLFINCGGQKMSSENNEYEEDLSPVGPSAFISVAEKWAYSSTGLYVGDDSASFVSRTSLGPNATGAGLYESARLAPQSLKYYGLCMRQGSYKVKLHFAETMFSNDDTFNSTGRRIFDVSIQGNVVLEDFNIMEKAGGAGIGHDEEFDNIFVNDSTLVIHLYWLGKGTNAIPFRGVYGPLISAITVTPNFNVDDGGGLSVGAIIGIVASSCLVIVLILIVLRLKGYLGGKDLEDKELRGLDLQTGYFTLRQIKHATNNFDAANKIGEGGFGPVYKGVLSDGAIIAVKQLSAKSKQGNREFVNEIGMISALQHPNLVRLFGCCIEGNQLLLVYEYLENNSLARALFGREDQRLELDWSTRKKILLGIAKGLAYLHEESRLKIVHRDIKATNVLLDKDLNAKISDFGLAKLDEEENTHISTRIAGTIGYMAPEYAMRGYLTDKADVYSFGVVALEIVSGKSNTNYRPKEEFVYLLDWAYVLQEQGNLLELVDPSLGSNYSKQEAMRVLNLALLCTNPSPTLRPSMSSVVSMVEGKIPVQAPIIKRGSIDQDARFKAFEILSHDSQTHISKLSHDSHDQRSMSIDGPWIDSSVSLPSHDASQEHSSSKLLKDLYDVNLE</sequence>
<keyword evidence="11" id="KW-0418">Kinase</keyword>
<dbReference type="EC" id="2.7.11.1" evidence="2"/>
<comment type="catalytic activity">
    <reaction evidence="18">
        <text>L-seryl-[protein] + ATP = O-phospho-L-seryl-[protein] + ADP + H(+)</text>
        <dbReference type="Rhea" id="RHEA:17989"/>
        <dbReference type="Rhea" id="RHEA-COMP:9863"/>
        <dbReference type="Rhea" id="RHEA-COMP:11604"/>
        <dbReference type="ChEBI" id="CHEBI:15378"/>
        <dbReference type="ChEBI" id="CHEBI:29999"/>
        <dbReference type="ChEBI" id="CHEBI:30616"/>
        <dbReference type="ChEBI" id="CHEBI:83421"/>
        <dbReference type="ChEBI" id="CHEBI:456216"/>
        <dbReference type="EC" id="2.7.11.1"/>
    </reaction>
</comment>
<evidence type="ECO:0000256" key="8">
    <source>
        <dbReference type="ARBA" id="ARBA00022729"/>
    </source>
</evidence>
<dbReference type="Pfam" id="PF11721">
    <property type="entry name" value="Malectin"/>
    <property type="match status" value="1"/>
</dbReference>
<comment type="subcellular location">
    <subcellularLocation>
        <location evidence="1">Membrane</location>
        <topology evidence="1">Single-pass type I membrane protein</topology>
    </subcellularLocation>
</comment>
<dbReference type="Gene3D" id="3.80.10.10">
    <property type="entry name" value="Ribonuclease Inhibitor"/>
    <property type="match status" value="2"/>
</dbReference>
<organism evidence="21 22">
    <name type="scientific">Manihot esculenta</name>
    <name type="common">Cassava</name>
    <name type="synonym">Jatropha manihot</name>
    <dbReference type="NCBI Taxonomy" id="3983"/>
    <lineage>
        <taxon>Eukaryota</taxon>
        <taxon>Viridiplantae</taxon>
        <taxon>Streptophyta</taxon>
        <taxon>Embryophyta</taxon>
        <taxon>Tracheophyta</taxon>
        <taxon>Spermatophyta</taxon>
        <taxon>Magnoliopsida</taxon>
        <taxon>eudicotyledons</taxon>
        <taxon>Gunneridae</taxon>
        <taxon>Pentapetalae</taxon>
        <taxon>rosids</taxon>
        <taxon>fabids</taxon>
        <taxon>Malpighiales</taxon>
        <taxon>Euphorbiaceae</taxon>
        <taxon>Crotonoideae</taxon>
        <taxon>Manihoteae</taxon>
        <taxon>Manihot</taxon>
    </lineage>
</organism>
<keyword evidence="15" id="KW-0675">Receptor</keyword>
<dbReference type="SUPFAM" id="SSF56112">
    <property type="entry name" value="Protein kinase-like (PK-like)"/>
    <property type="match status" value="1"/>
</dbReference>
<evidence type="ECO:0000256" key="4">
    <source>
        <dbReference type="ARBA" id="ARBA00022553"/>
    </source>
</evidence>
<evidence type="ECO:0000256" key="7">
    <source>
        <dbReference type="ARBA" id="ARBA00022692"/>
    </source>
</evidence>
<keyword evidence="8" id="KW-0732">Signal</keyword>
<dbReference type="FunFam" id="3.80.10.10:FF:000041">
    <property type="entry name" value="LRR receptor-like serine/threonine-protein kinase ERECTA"/>
    <property type="match status" value="1"/>
</dbReference>
<dbReference type="InterPro" id="IPR021720">
    <property type="entry name" value="Malectin_dom"/>
</dbReference>
<evidence type="ECO:0000256" key="18">
    <source>
        <dbReference type="ARBA" id="ARBA00048679"/>
    </source>
</evidence>
<keyword evidence="7 19" id="KW-0812">Transmembrane</keyword>
<dbReference type="GO" id="GO:0004674">
    <property type="term" value="F:protein serine/threonine kinase activity"/>
    <property type="evidence" value="ECO:0007669"/>
    <property type="project" value="UniProtKB-KW"/>
</dbReference>
<dbReference type="GO" id="GO:0005524">
    <property type="term" value="F:ATP binding"/>
    <property type="evidence" value="ECO:0007669"/>
    <property type="project" value="UniProtKB-KW"/>
</dbReference>
<dbReference type="SMART" id="SM00369">
    <property type="entry name" value="LRR_TYP"/>
    <property type="match status" value="5"/>
</dbReference>
<keyword evidence="13 19" id="KW-1133">Transmembrane helix</keyword>
<accession>A0A2C9W5V9</accession>
<dbReference type="FunFam" id="1.10.510.10:FF:000044">
    <property type="entry name" value="Putative LRR receptor-like serine/threonine-protein kinase"/>
    <property type="match status" value="1"/>
</dbReference>
<dbReference type="Gramene" id="Manes.03G091900.1.v8.1">
    <property type="protein sequence ID" value="Manes.03G091900.1.v8.1.CDS"/>
    <property type="gene ID" value="Manes.03G091900.v8.1"/>
</dbReference>
<evidence type="ECO:0000256" key="6">
    <source>
        <dbReference type="ARBA" id="ARBA00022679"/>
    </source>
</evidence>
<dbReference type="GO" id="GO:0045088">
    <property type="term" value="P:regulation of innate immune response"/>
    <property type="evidence" value="ECO:0000318"/>
    <property type="project" value="GO_Central"/>
</dbReference>
<evidence type="ECO:0000256" key="17">
    <source>
        <dbReference type="ARBA" id="ARBA00047899"/>
    </source>
</evidence>
<keyword evidence="4" id="KW-0597">Phosphoprotein</keyword>
<evidence type="ECO:0000256" key="2">
    <source>
        <dbReference type="ARBA" id="ARBA00012513"/>
    </source>
</evidence>
<reference evidence="22" key="1">
    <citation type="journal article" date="2016" name="Nat. Biotechnol.">
        <title>Sequencing wild and cultivated cassava and related species reveals extensive interspecific hybridization and genetic diversity.</title>
        <authorList>
            <person name="Bredeson J.V."/>
            <person name="Lyons J.B."/>
            <person name="Prochnik S.E."/>
            <person name="Wu G.A."/>
            <person name="Ha C.M."/>
            <person name="Edsinger-Gonzales E."/>
            <person name="Grimwood J."/>
            <person name="Schmutz J."/>
            <person name="Rabbi I.Y."/>
            <person name="Egesi C."/>
            <person name="Nauluvula P."/>
            <person name="Lebot V."/>
            <person name="Ndunguru J."/>
            <person name="Mkamilo G."/>
            <person name="Bart R.S."/>
            <person name="Setter T.L."/>
            <person name="Gleadow R.M."/>
            <person name="Kulakow P."/>
            <person name="Ferguson M.E."/>
            <person name="Rounsley S."/>
            <person name="Rokhsar D.S."/>
        </authorList>
    </citation>
    <scope>NUCLEOTIDE SEQUENCE [LARGE SCALE GENOMIC DNA]</scope>
    <source>
        <strain evidence="22">cv. AM560-2</strain>
    </source>
</reference>
<evidence type="ECO:0000313" key="22">
    <source>
        <dbReference type="Proteomes" id="UP000091857"/>
    </source>
</evidence>
<keyword evidence="16" id="KW-0325">Glycoprotein</keyword>
<feature type="domain" description="Protein kinase" evidence="20">
    <location>
        <begin position="671"/>
        <end position="953"/>
    </location>
</feature>
<dbReference type="InterPro" id="IPR000719">
    <property type="entry name" value="Prot_kinase_dom"/>
</dbReference>
<dbReference type="OrthoDB" id="4062651at2759"/>
<dbReference type="InterPro" id="IPR032675">
    <property type="entry name" value="LRR_dom_sf"/>
</dbReference>
<keyword evidence="9" id="KW-0677">Repeat</keyword>
<comment type="catalytic activity">
    <reaction evidence="17">
        <text>L-threonyl-[protein] + ATP = O-phospho-L-threonyl-[protein] + ADP + H(+)</text>
        <dbReference type="Rhea" id="RHEA:46608"/>
        <dbReference type="Rhea" id="RHEA-COMP:11060"/>
        <dbReference type="Rhea" id="RHEA-COMP:11605"/>
        <dbReference type="ChEBI" id="CHEBI:15378"/>
        <dbReference type="ChEBI" id="CHEBI:30013"/>
        <dbReference type="ChEBI" id="CHEBI:30616"/>
        <dbReference type="ChEBI" id="CHEBI:61977"/>
        <dbReference type="ChEBI" id="CHEBI:456216"/>
        <dbReference type="EC" id="2.7.11.1"/>
    </reaction>
</comment>
<dbReference type="GO" id="GO:0016020">
    <property type="term" value="C:membrane"/>
    <property type="evidence" value="ECO:0007669"/>
    <property type="project" value="UniProtKB-SubCell"/>
</dbReference>
<keyword evidence="3" id="KW-0723">Serine/threonine-protein kinase</keyword>
<dbReference type="PANTHER" id="PTHR48006:SF60">
    <property type="entry name" value="PROTEIN KINASE DOMAIN-CONTAINING PROTEIN"/>
    <property type="match status" value="1"/>
</dbReference>
<dbReference type="FunFam" id="3.80.10.10:FF:000433">
    <property type="entry name" value="Putative LRR receptor-like serine/threonine-protein kinase isoform A"/>
    <property type="match status" value="1"/>
</dbReference>
<dbReference type="InterPro" id="IPR001611">
    <property type="entry name" value="Leu-rich_rpt"/>
</dbReference>
<dbReference type="AlphaFoldDB" id="A0A2C9W5V9"/>
<comment type="caution">
    <text evidence="21">The sequence shown here is derived from an EMBL/GenBank/DDBJ whole genome shotgun (WGS) entry which is preliminary data.</text>
</comment>
<gene>
    <name evidence="21" type="ORF">MANES_03G091900v8</name>
</gene>